<dbReference type="EMBL" id="CP025746">
    <property type="protein sequence ID" value="QAA32742.1"/>
    <property type="molecule type" value="Genomic_DNA"/>
</dbReference>
<name>A0A410DUU5_9CLOT</name>
<evidence type="ECO:0000259" key="1">
    <source>
        <dbReference type="Pfam" id="PF13614"/>
    </source>
</evidence>
<gene>
    <name evidence="2" type="ORF">C1I91_14460</name>
</gene>
<dbReference type="AlphaFoldDB" id="A0A410DUU5"/>
<reference evidence="2 3" key="1">
    <citation type="submission" date="2018-01" db="EMBL/GenBank/DDBJ databases">
        <title>Genome Sequencing and Assembly of Anaerobacter polyendosporus strain CT4.</title>
        <authorList>
            <person name="Tachaapaikoon C."/>
            <person name="Sutheeworapong S."/>
            <person name="Jenjaroenpun P."/>
            <person name="Wongsurawat T."/>
            <person name="Nookeaw I."/>
            <person name="Cheawchanlertfa P."/>
            <person name="Kosugi A."/>
            <person name="Cheevadhanarak S."/>
            <person name="Ratanakhanokchai K."/>
        </authorList>
    </citation>
    <scope>NUCLEOTIDE SEQUENCE [LARGE SCALE GENOMIC DNA]</scope>
    <source>
        <strain evidence="2 3">CT4</strain>
    </source>
</reference>
<dbReference type="InterPro" id="IPR025669">
    <property type="entry name" value="AAA_dom"/>
</dbReference>
<evidence type="ECO:0000313" key="2">
    <source>
        <dbReference type="EMBL" id="QAA32742.1"/>
    </source>
</evidence>
<dbReference type="Gene3D" id="3.40.50.300">
    <property type="entry name" value="P-loop containing nucleotide triphosphate hydrolases"/>
    <property type="match status" value="1"/>
</dbReference>
<sequence>MNENQILAVWGNPSSGKTTTSIKIAKELSEREKNVIVVFCDVLCPTAMTILPHKDLENKSIGRLLSTPTITQADILSQCIILEKNEYLSFLSYAQGENVFTYAEYSKERAMDLLILLRHLADYVIVDCSSYFTSDVLSTVALEMADKVIRLKSANLKAVSYFDSYLPLLADRRFNVEKHIKAISNVKDNEPKEQIKEKYHGVKHELLHVEEITEQFLCGELLNDLKSKEKEEYNKTLKDLIALAFDEKVEESKKENKVFSWLKGGKSR</sequence>
<dbReference type="InterPro" id="IPR027417">
    <property type="entry name" value="P-loop_NTPase"/>
</dbReference>
<dbReference type="RefSeq" id="WP_128213484.1">
    <property type="nucleotide sequence ID" value="NZ_CP025746.1"/>
</dbReference>
<feature type="domain" description="AAA" evidence="1">
    <location>
        <begin position="15"/>
        <end position="149"/>
    </location>
</feature>
<dbReference type="Pfam" id="PF13614">
    <property type="entry name" value="AAA_31"/>
    <property type="match status" value="1"/>
</dbReference>
<evidence type="ECO:0000313" key="3">
    <source>
        <dbReference type="Proteomes" id="UP000286268"/>
    </source>
</evidence>
<protein>
    <recommendedName>
        <fullName evidence="1">AAA domain-containing protein</fullName>
    </recommendedName>
</protein>
<accession>A0A410DUU5</accession>
<dbReference type="SUPFAM" id="SSF52540">
    <property type="entry name" value="P-loop containing nucleoside triphosphate hydrolases"/>
    <property type="match status" value="1"/>
</dbReference>
<dbReference type="OrthoDB" id="1705293at2"/>
<keyword evidence="3" id="KW-1185">Reference proteome</keyword>
<dbReference type="KEGG" id="cmah:C1I91_14460"/>
<dbReference type="Proteomes" id="UP000286268">
    <property type="component" value="Chromosome"/>
</dbReference>
<organism evidence="2 3">
    <name type="scientific">Clostridium manihotivorum</name>
    <dbReference type="NCBI Taxonomy" id="2320868"/>
    <lineage>
        <taxon>Bacteria</taxon>
        <taxon>Bacillati</taxon>
        <taxon>Bacillota</taxon>
        <taxon>Clostridia</taxon>
        <taxon>Eubacteriales</taxon>
        <taxon>Clostridiaceae</taxon>
        <taxon>Clostridium</taxon>
    </lineage>
</organism>
<proteinExistence type="predicted"/>